<keyword evidence="1" id="KW-0472">Membrane</keyword>
<dbReference type="RefSeq" id="WP_103967383.1">
    <property type="nucleotide sequence ID" value="NZ_FNUX01000029.1"/>
</dbReference>
<evidence type="ECO:0000313" key="2">
    <source>
        <dbReference type="EMBL" id="SEG12568.1"/>
    </source>
</evidence>
<organism evidence="2 3">
    <name type="scientific">Nitrosomonas ureae</name>
    <dbReference type="NCBI Taxonomy" id="44577"/>
    <lineage>
        <taxon>Bacteria</taxon>
        <taxon>Pseudomonadati</taxon>
        <taxon>Pseudomonadota</taxon>
        <taxon>Betaproteobacteria</taxon>
        <taxon>Nitrosomonadales</taxon>
        <taxon>Nitrosomonadaceae</taxon>
        <taxon>Nitrosomonas</taxon>
    </lineage>
</organism>
<keyword evidence="1" id="KW-1133">Transmembrane helix</keyword>
<dbReference type="EMBL" id="FNUX01000029">
    <property type="protein sequence ID" value="SEG12568.1"/>
    <property type="molecule type" value="Genomic_DNA"/>
</dbReference>
<sequence length="171" mass="17866">MLINNEFSIKGKIQSNGFSLIEVLITVLIVSFGLLGMAALVVSGARSNNVAYYRSVASKQTEDIADRMRANIAGVATGAYDALSASIPGTVDCVATTCSPAQIATYDHVSWNTANARLLPGGVGTVNGNLATGYTITLMWTEKEMADDPNPGPNCPGGSANTQCFVTRFAP</sequence>
<feature type="transmembrane region" description="Helical" evidence="1">
    <location>
        <begin position="20"/>
        <end position="45"/>
    </location>
</feature>
<keyword evidence="1" id="KW-0812">Transmembrane</keyword>
<dbReference type="AlphaFoldDB" id="A0A1H5XLD4"/>
<gene>
    <name evidence="2" type="ORF">SAMN05216334_1292</name>
</gene>
<dbReference type="Proteomes" id="UP000236753">
    <property type="component" value="Unassembled WGS sequence"/>
</dbReference>
<dbReference type="Pfam" id="PF07963">
    <property type="entry name" value="N_methyl"/>
    <property type="match status" value="1"/>
</dbReference>
<evidence type="ECO:0000313" key="3">
    <source>
        <dbReference type="Proteomes" id="UP000236753"/>
    </source>
</evidence>
<dbReference type="InterPro" id="IPR013362">
    <property type="entry name" value="Pilus_4_PilV"/>
</dbReference>
<dbReference type="OrthoDB" id="8547299at2"/>
<protein>
    <submittedName>
        <fullName evidence="2">Type IV pilus assembly protein PilV</fullName>
    </submittedName>
</protein>
<proteinExistence type="predicted"/>
<dbReference type="NCBIfam" id="TIGR02523">
    <property type="entry name" value="type_IV_pilV"/>
    <property type="match status" value="1"/>
</dbReference>
<dbReference type="InterPro" id="IPR012902">
    <property type="entry name" value="N_methyl_site"/>
</dbReference>
<reference evidence="2 3" key="1">
    <citation type="submission" date="2016-10" db="EMBL/GenBank/DDBJ databases">
        <authorList>
            <person name="de Groot N.N."/>
        </authorList>
    </citation>
    <scope>NUCLEOTIDE SEQUENCE [LARGE SCALE GENOMIC DNA]</scope>
    <source>
        <strain evidence="2 3">Nm13</strain>
    </source>
</reference>
<name>A0A1H5XLD4_9PROT</name>
<accession>A0A1H5XLD4</accession>
<evidence type="ECO:0000256" key="1">
    <source>
        <dbReference type="SAM" id="Phobius"/>
    </source>
</evidence>